<accession>A0AA40EYV6</accession>
<feature type="compositionally biased region" description="Low complexity" evidence="1">
    <location>
        <begin position="191"/>
        <end position="226"/>
    </location>
</feature>
<proteinExistence type="predicted"/>
<feature type="compositionally biased region" description="Low complexity" evidence="1">
    <location>
        <begin position="280"/>
        <end position="299"/>
    </location>
</feature>
<feature type="chain" id="PRO_5041470634" evidence="2">
    <location>
        <begin position="21"/>
        <end position="460"/>
    </location>
</feature>
<feature type="region of interest" description="Disordered" evidence="1">
    <location>
        <begin position="191"/>
        <end position="313"/>
    </location>
</feature>
<gene>
    <name evidence="3" type="ORF">B0T21DRAFT_343655</name>
</gene>
<keyword evidence="4" id="KW-1185">Reference proteome</keyword>
<evidence type="ECO:0000256" key="2">
    <source>
        <dbReference type="SAM" id="SignalP"/>
    </source>
</evidence>
<feature type="compositionally biased region" description="Low complexity" evidence="1">
    <location>
        <begin position="326"/>
        <end position="356"/>
    </location>
</feature>
<dbReference type="AlphaFoldDB" id="A0AA40EYV6"/>
<evidence type="ECO:0000256" key="1">
    <source>
        <dbReference type="SAM" id="MobiDB-lite"/>
    </source>
</evidence>
<reference evidence="3" key="1">
    <citation type="submission" date="2023-06" db="EMBL/GenBank/DDBJ databases">
        <title>Genome-scale phylogeny and comparative genomics of the fungal order Sordariales.</title>
        <authorList>
            <consortium name="Lawrence Berkeley National Laboratory"/>
            <person name="Hensen N."/>
            <person name="Bonometti L."/>
            <person name="Westerberg I."/>
            <person name="Brannstrom I.O."/>
            <person name="Guillou S."/>
            <person name="Cros-Aarteil S."/>
            <person name="Calhoun S."/>
            <person name="Haridas S."/>
            <person name="Kuo A."/>
            <person name="Mondo S."/>
            <person name="Pangilinan J."/>
            <person name="Riley R."/>
            <person name="Labutti K."/>
            <person name="Andreopoulos B."/>
            <person name="Lipzen A."/>
            <person name="Chen C."/>
            <person name="Yanf M."/>
            <person name="Daum C."/>
            <person name="Ng V."/>
            <person name="Clum A."/>
            <person name="Steindorff A."/>
            <person name="Ohm R."/>
            <person name="Martin F."/>
            <person name="Silar P."/>
            <person name="Natvig D."/>
            <person name="Lalanne C."/>
            <person name="Gautier V."/>
            <person name="Ament-Velasquez S.L."/>
            <person name="Kruys A."/>
            <person name="Hutchinson M.I."/>
            <person name="Powell A.J."/>
            <person name="Barry K."/>
            <person name="Miller A.N."/>
            <person name="Grigoriev I.V."/>
            <person name="Debuchy R."/>
            <person name="Gladieux P."/>
            <person name="Thoren M.H."/>
            <person name="Johannesson H."/>
        </authorList>
    </citation>
    <scope>NUCLEOTIDE SEQUENCE</scope>
    <source>
        <strain evidence="3">CBS 540.89</strain>
    </source>
</reference>
<sequence length="460" mass="43724">MRPHVSSLALFLGSLSIAQAAVYERDGRVARRQEAPSAAPNLADSFMSIYDRIVVRQATVTETQRQTITVGADGAAGAVGNATETVTVTETVGADGVAAVTVTAPPVTVTVCNGQVQEGAEAAQPSDGAVEGTATAPAGAVGAIETGAGEPVANPTPATDGLASGGVGVVVVAVPTEARVTSLLETAPAAAPTTEGAAPAVSDPAVTGPAAADPAVTDAPAAGGDASETSLLPLPTEGANQAPAEGGGELLPPPGLSTNPSAAEPTVEPVPGVVLSESTTATEGGAEAAPTLAPLPGLENGAGDAASSLAPLPGLESSSVEALPVETPTSAEAAPAETTAAESSAPAAEETAAPTATTPPPAAAASSLDSTLNLQPSGSAPVPNLQGAFGGVASLIPIASADVPPPPAVTTPAVANGAAEGAGNAAPGPAPVVSIDLSGLKLESQLNLGNLVQATAAAAS</sequence>
<evidence type="ECO:0000313" key="4">
    <source>
        <dbReference type="Proteomes" id="UP001172159"/>
    </source>
</evidence>
<dbReference type="EMBL" id="JAUKTV010000001">
    <property type="protein sequence ID" value="KAK0747936.1"/>
    <property type="molecule type" value="Genomic_DNA"/>
</dbReference>
<dbReference type="Proteomes" id="UP001172159">
    <property type="component" value="Unassembled WGS sequence"/>
</dbReference>
<organism evidence="3 4">
    <name type="scientific">Apiosordaria backusii</name>
    <dbReference type="NCBI Taxonomy" id="314023"/>
    <lineage>
        <taxon>Eukaryota</taxon>
        <taxon>Fungi</taxon>
        <taxon>Dikarya</taxon>
        <taxon>Ascomycota</taxon>
        <taxon>Pezizomycotina</taxon>
        <taxon>Sordariomycetes</taxon>
        <taxon>Sordariomycetidae</taxon>
        <taxon>Sordariales</taxon>
        <taxon>Lasiosphaeriaceae</taxon>
        <taxon>Apiosordaria</taxon>
    </lineage>
</organism>
<keyword evidence="2" id="KW-0732">Signal</keyword>
<feature type="compositionally biased region" description="Polar residues" evidence="1">
    <location>
        <begin position="368"/>
        <end position="378"/>
    </location>
</feature>
<feature type="signal peptide" evidence="2">
    <location>
        <begin position="1"/>
        <end position="20"/>
    </location>
</feature>
<name>A0AA40EYV6_9PEZI</name>
<feature type="region of interest" description="Disordered" evidence="1">
    <location>
        <begin position="326"/>
        <end position="379"/>
    </location>
</feature>
<evidence type="ECO:0000313" key="3">
    <source>
        <dbReference type="EMBL" id="KAK0747936.1"/>
    </source>
</evidence>
<protein>
    <submittedName>
        <fullName evidence="3">Uncharacterized protein</fullName>
    </submittedName>
</protein>
<comment type="caution">
    <text evidence="3">The sequence shown here is derived from an EMBL/GenBank/DDBJ whole genome shotgun (WGS) entry which is preliminary data.</text>
</comment>